<feature type="region of interest" description="Disordered" evidence="8">
    <location>
        <begin position="146"/>
        <end position="177"/>
    </location>
</feature>
<evidence type="ECO:0000256" key="2">
    <source>
        <dbReference type="ARBA" id="ARBA00012552"/>
    </source>
</evidence>
<dbReference type="PROSITE" id="PS51192">
    <property type="entry name" value="HELICASE_ATP_BIND_1"/>
    <property type="match status" value="1"/>
</dbReference>
<evidence type="ECO:0000313" key="12">
    <source>
        <dbReference type="Proteomes" id="UP000054558"/>
    </source>
</evidence>
<dbReference type="Pfam" id="PF23362">
    <property type="entry name" value="DHX37_C"/>
    <property type="match status" value="1"/>
</dbReference>
<dbReference type="SMART" id="SM00490">
    <property type="entry name" value="HELICc"/>
    <property type="match status" value="1"/>
</dbReference>
<dbReference type="CDD" id="cd17982">
    <property type="entry name" value="DEXHc_DHX37"/>
    <property type="match status" value="1"/>
</dbReference>
<dbReference type="Pfam" id="PF21010">
    <property type="entry name" value="HA2_C"/>
    <property type="match status" value="1"/>
</dbReference>
<dbReference type="EMBL" id="DF237382">
    <property type="protein sequence ID" value="GAQ88491.1"/>
    <property type="molecule type" value="Genomic_DNA"/>
</dbReference>
<dbReference type="InterPro" id="IPR011709">
    <property type="entry name" value="DEAD-box_helicase_OB_fold"/>
</dbReference>
<evidence type="ECO:0000259" key="9">
    <source>
        <dbReference type="PROSITE" id="PS51192"/>
    </source>
</evidence>
<dbReference type="InterPro" id="IPR027417">
    <property type="entry name" value="P-loop_NTPase"/>
</dbReference>
<comment type="similarity">
    <text evidence="1">Belongs to the DEAD box helicase family. DEAH subfamily.</text>
</comment>
<dbReference type="FunFam" id="3.40.50.300:FF:000637">
    <property type="entry name" value="ATP-dependent RNA helicase DHX37/DHR1"/>
    <property type="match status" value="1"/>
</dbReference>
<feature type="compositionally biased region" description="Basic and acidic residues" evidence="8">
    <location>
        <begin position="1120"/>
        <end position="1136"/>
    </location>
</feature>
<protein>
    <recommendedName>
        <fullName evidence="2">RNA helicase</fullName>
        <ecNumber evidence="2">3.6.4.13</ecNumber>
    </recommendedName>
</protein>
<sequence length="1514" mass="163410">MKSKKQQRNEAKGKQSQRAYVQPPTDASLDGPLLSPELAAELGSASGDGSNALVLAGSKKRRREDGPQKESAAVLSKNQKRKLRRLQEEKDAREKRAAVLASLEQHRLSEEQQRLLRPSGALGQAETLKQKLHRAMQFQKVGLEAPADSRLFRERQTGGNSEEEEEGGGNGNGFGVIAPKNVNLVREVKGFGVVVNDDPKVVDGRSGDRDDDVSEEPEKVRRSRGKVKSKLRISGDDVTEEDLEVRRSSGALAGPLSSPVGGVNLSAPSQKAGLVGEGLERADGKQQKGTKEEGVREPPVAKGQRQNGNETLVGQKRGAEGMLAAEAASGSQTVGEDSANETGRKKSKKQRRKSAKDAPAAAAVPSETPTSGVSPVPAHGVQPETVASNGTGAPPNGADISKRSENKKKRRKMAEKEGAVEVDQEEGVEGERQEVKKDENGDERAVRRTPFVRTLQRDPDIAEARLGLPILGMEQEIMEAVAEHDLVVICGETGCGKTTQVPQFLFEAGYGCKDCPGRAGAVGVTQPRRVAALATARRVAQELGVRLGGEVGFQVRYDRRVCGDGAIKFMTDGILLREVQSDFLLRQYSCIIIDEAHERSLNTDVLIGLLSRIVPLRRQLSSERADVHPLKLIVMSATLRIEDFVGNARLCPAPPPVVKVAARQFPVTVHFSKRTELVDYVGAAEQKVRAIHKQLPPGGVLVFLTGQREVEDLCRRLRRAFPVRRTKPSNLTEPAKKSSNRGGKAAEAKSGGKEGESSPLDDDVIGAAADGDDVEGGLGFGRDEMDGDGDGVNGAAEGEDADGEPASGADVHPPKTGNAKTEDHEEQEENGGKAQTGKDGSEDSELEGEDDRPGPLHVLPLYAMLPAAAQLRVFVDPPEGHRLVVVATNVAETSLTIPGIRYVVDCGRAKERTFERGSGLSKFEVKWISKASADQRAGRAGRVGPGHCYRLYSSAVFTDQFPQHAPPEIESAPIEGVVLQMKAMGIEKVVNFPFPTPPDRSALSTAERTLVSLAALYPTSTTITTLGKAMSSYPISPRHARMLLAALGMGENPKTPKKGLRLLAHAVAAAAALSSESPFLREGFEGLDAKSGERGGPEEANEKEAKKISGVDDWGEEGDEIRAEKASKKAEDEEKERRRKRRAAARAAHAKFTVPGSEALSAAAALVAYEEFVQAAGERVGQIGPSAGEQFCFENHLHARTMKEMAQLREQLTRLVGANLAREEVESVPGVGPDTAEKSPVLTRQAREKRSVERLETALREPLGKGDEAKLRRAICAGWADRVARKLRPGESVPGELEAEKSRRAVRYQACSAPGVVFLHPGTSAARDAPDFVCYADLVQTEKRTYMQGVTAVDVRWLPVEASALCQLSKPLADPPPWYESATDRIMCWMQPTFGPQQWSLPLHATELKPGKAKTAAFAVALLQGRVLQGLLALAESLTGPPTDILKPDAAGQKRVGEILARLGGVDSREALRRWWEGEQRFLFEELSLWVRPEKRAVLAEIWEGLLREAGLDL</sequence>
<organism evidence="11 12">
    <name type="scientific">Klebsormidium nitens</name>
    <name type="common">Green alga</name>
    <name type="synonym">Ulothrix nitens</name>
    <dbReference type="NCBI Taxonomy" id="105231"/>
    <lineage>
        <taxon>Eukaryota</taxon>
        <taxon>Viridiplantae</taxon>
        <taxon>Streptophyta</taxon>
        <taxon>Klebsormidiophyceae</taxon>
        <taxon>Klebsormidiales</taxon>
        <taxon>Klebsormidiaceae</taxon>
        <taxon>Klebsormidium</taxon>
    </lineage>
</organism>
<proteinExistence type="inferred from homology"/>
<feature type="compositionally biased region" description="Basic residues" evidence="8">
    <location>
        <begin position="345"/>
        <end position="354"/>
    </location>
</feature>
<evidence type="ECO:0000313" key="11">
    <source>
        <dbReference type="EMBL" id="GAQ88491.1"/>
    </source>
</evidence>
<feature type="compositionally biased region" description="Basic and acidic residues" evidence="8">
    <location>
        <begin position="278"/>
        <end position="296"/>
    </location>
</feature>
<dbReference type="PROSITE" id="PS00690">
    <property type="entry name" value="DEAH_ATP_HELICASE"/>
    <property type="match status" value="1"/>
</dbReference>
<feature type="compositionally biased region" description="Basic and acidic residues" evidence="8">
    <location>
        <begin position="744"/>
        <end position="756"/>
    </location>
</feature>
<comment type="catalytic activity">
    <reaction evidence="7">
        <text>ATP + H2O = ADP + phosphate + H(+)</text>
        <dbReference type="Rhea" id="RHEA:13065"/>
        <dbReference type="ChEBI" id="CHEBI:15377"/>
        <dbReference type="ChEBI" id="CHEBI:15378"/>
        <dbReference type="ChEBI" id="CHEBI:30616"/>
        <dbReference type="ChEBI" id="CHEBI:43474"/>
        <dbReference type="ChEBI" id="CHEBI:456216"/>
        <dbReference type="EC" id="3.6.4.13"/>
    </reaction>
</comment>
<dbReference type="GO" id="GO:0016787">
    <property type="term" value="F:hydrolase activity"/>
    <property type="evidence" value="ECO:0007669"/>
    <property type="project" value="UniProtKB-KW"/>
</dbReference>
<dbReference type="Gene3D" id="1.20.120.1080">
    <property type="match status" value="1"/>
</dbReference>
<feature type="region of interest" description="Disordered" evidence="8">
    <location>
        <begin position="725"/>
        <end position="855"/>
    </location>
</feature>
<feature type="region of interest" description="Disordered" evidence="8">
    <location>
        <begin position="1086"/>
        <end position="1142"/>
    </location>
</feature>
<evidence type="ECO:0000256" key="5">
    <source>
        <dbReference type="ARBA" id="ARBA00022806"/>
    </source>
</evidence>
<keyword evidence="12" id="KW-1185">Reference proteome</keyword>
<dbReference type="PANTHER" id="PTHR18934:SF99">
    <property type="entry name" value="ATP-DEPENDENT RNA HELICASE DHX37-RELATED"/>
    <property type="match status" value="1"/>
</dbReference>
<keyword evidence="6" id="KW-0067">ATP-binding</keyword>
<evidence type="ECO:0000256" key="6">
    <source>
        <dbReference type="ARBA" id="ARBA00022840"/>
    </source>
</evidence>
<dbReference type="GO" id="GO:0000462">
    <property type="term" value="P:maturation of SSU-rRNA from tricistronic rRNA transcript (SSU-rRNA, 5.8S rRNA, LSU-rRNA)"/>
    <property type="evidence" value="ECO:0000318"/>
    <property type="project" value="GO_Central"/>
</dbReference>
<dbReference type="Proteomes" id="UP000054558">
    <property type="component" value="Unassembled WGS sequence"/>
</dbReference>
<evidence type="ECO:0000259" key="10">
    <source>
        <dbReference type="PROSITE" id="PS51194"/>
    </source>
</evidence>
<dbReference type="GO" id="GO:0003723">
    <property type="term" value="F:RNA binding"/>
    <property type="evidence" value="ECO:0000318"/>
    <property type="project" value="GO_Central"/>
</dbReference>
<name>A0A1Y1IHF4_KLENI</name>
<dbReference type="EC" id="3.6.4.13" evidence="2"/>
<feature type="domain" description="Helicase ATP-binding" evidence="9">
    <location>
        <begin position="478"/>
        <end position="657"/>
    </location>
</feature>
<evidence type="ECO:0000256" key="4">
    <source>
        <dbReference type="ARBA" id="ARBA00022801"/>
    </source>
</evidence>
<dbReference type="GO" id="GO:0005524">
    <property type="term" value="F:ATP binding"/>
    <property type="evidence" value="ECO:0007669"/>
    <property type="project" value="UniProtKB-KW"/>
</dbReference>
<feature type="compositionally biased region" description="Basic residues" evidence="8">
    <location>
        <begin position="221"/>
        <end position="231"/>
    </location>
</feature>
<dbReference type="STRING" id="105231.A0A1Y1IHF4"/>
<feature type="compositionally biased region" description="Basic and acidic residues" evidence="8">
    <location>
        <begin position="429"/>
        <end position="444"/>
    </location>
</feature>
<dbReference type="InterPro" id="IPR056371">
    <property type="entry name" value="DHX37-like_C"/>
</dbReference>
<dbReference type="PANTHER" id="PTHR18934">
    <property type="entry name" value="ATP-DEPENDENT RNA HELICASE"/>
    <property type="match status" value="1"/>
</dbReference>
<reference evidence="11 12" key="1">
    <citation type="journal article" date="2014" name="Nat. Commun.">
        <title>Klebsormidium flaccidum genome reveals primary factors for plant terrestrial adaptation.</title>
        <authorList>
            <person name="Hori K."/>
            <person name="Maruyama F."/>
            <person name="Fujisawa T."/>
            <person name="Togashi T."/>
            <person name="Yamamoto N."/>
            <person name="Seo M."/>
            <person name="Sato S."/>
            <person name="Yamada T."/>
            <person name="Mori H."/>
            <person name="Tajima N."/>
            <person name="Moriyama T."/>
            <person name="Ikeuchi M."/>
            <person name="Watanabe M."/>
            <person name="Wada H."/>
            <person name="Kobayashi K."/>
            <person name="Saito M."/>
            <person name="Masuda T."/>
            <person name="Sasaki-Sekimoto Y."/>
            <person name="Mashiguchi K."/>
            <person name="Awai K."/>
            <person name="Shimojima M."/>
            <person name="Masuda S."/>
            <person name="Iwai M."/>
            <person name="Nobusawa T."/>
            <person name="Narise T."/>
            <person name="Kondo S."/>
            <person name="Saito H."/>
            <person name="Sato R."/>
            <person name="Murakawa M."/>
            <person name="Ihara Y."/>
            <person name="Oshima-Yamada Y."/>
            <person name="Ohtaka K."/>
            <person name="Satoh M."/>
            <person name="Sonobe K."/>
            <person name="Ishii M."/>
            <person name="Ohtani R."/>
            <person name="Kanamori-Sato M."/>
            <person name="Honoki R."/>
            <person name="Miyazaki D."/>
            <person name="Mochizuki H."/>
            <person name="Umetsu J."/>
            <person name="Higashi K."/>
            <person name="Shibata D."/>
            <person name="Kamiya Y."/>
            <person name="Sato N."/>
            <person name="Nakamura Y."/>
            <person name="Tabata S."/>
            <person name="Ida S."/>
            <person name="Kurokawa K."/>
            <person name="Ohta H."/>
        </authorList>
    </citation>
    <scope>NUCLEOTIDE SEQUENCE [LARGE SCALE GENOMIC DNA]</scope>
    <source>
        <strain evidence="11 12">NIES-2285</strain>
    </source>
</reference>
<dbReference type="SUPFAM" id="SSF52540">
    <property type="entry name" value="P-loop containing nucleoside triphosphate hydrolases"/>
    <property type="match status" value="1"/>
</dbReference>
<feature type="region of interest" description="Disordered" evidence="8">
    <location>
        <begin position="1"/>
        <end position="93"/>
    </location>
</feature>
<feature type="domain" description="Helicase C-terminal" evidence="10">
    <location>
        <begin position="820"/>
        <end position="985"/>
    </location>
</feature>
<feature type="compositionally biased region" description="Acidic residues" evidence="8">
    <location>
        <begin position="759"/>
        <end position="775"/>
    </location>
</feature>
<dbReference type="Gene3D" id="3.40.50.300">
    <property type="entry name" value="P-loop containing nucleotide triphosphate hydrolases"/>
    <property type="match status" value="3"/>
</dbReference>
<dbReference type="Pfam" id="PF07717">
    <property type="entry name" value="OB_NTP_bind"/>
    <property type="match status" value="1"/>
</dbReference>
<dbReference type="Pfam" id="PF00270">
    <property type="entry name" value="DEAD"/>
    <property type="match status" value="1"/>
</dbReference>
<evidence type="ECO:0000256" key="1">
    <source>
        <dbReference type="ARBA" id="ARBA00008792"/>
    </source>
</evidence>
<gene>
    <name evidence="11" type="ORF">KFL_004330080</name>
</gene>
<dbReference type="GO" id="GO:0005730">
    <property type="term" value="C:nucleolus"/>
    <property type="evidence" value="ECO:0000318"/>
    <property type="project" value="GO_Central"/>
</dbReference>
<feature type="region of interest" description="Disordered" evidence="8">
    <location>
        <begin position="196"/>
        <end position="444"/>
    </location>
</feature>
<evidence type="ECO:0000256" key="7">
    <source>
        <dbReference type="ARBA" id="ARBA00047984"/>
    </source>
</evidence>
<dbReference type="InterPro" id="IPR001650">
    <property type="entry name" value="Helicase_C-like"/>
</dbReference>
<dbReference type="PROSITE" id="PS51194">
    <property type="entry name" value="HELICASE_CTER"/>
    <property type="match status" value="1"/>
</dbReference>
<dbReference type="CDD" id="cd18791">
    <property type="entry name" value="SF2_C_RHA"/>
    <property type="match status" value="1"/>
</dbReference>
<feature type="compositionally biased region" description="Basic and acidic residues" evidence="8">
    <location>
        <begin position="197"/>
        <end position="208"/>
    </location>
</feature>
<dbReference type="SMART" id="SM00487">
    <property type="entry name" value="DEXDc"/>
    <property type="match status" value="1"/>
</dbReference>
<feature type="compositionally biased region" description="Basic and acidic residues" evidence="8">
    <location>
        <begin position="1086"/>
        <end position="1110"/>
    </location>
</feature>
<keyword evidence="5 11" id="KW-0347">Helicase</keyword>
<dbReference type="GO" id="GO:0003724">
    <property type="term" value="F:RNA helicase activity"/>
    <property type="evidence" value="ECO:0007669"/>
    <property type="project" value="UniProtKB-EC"/>
</dbReference>
<dbReference type="SMART" id="SM00847">
    <property type="entry name" value="HA2"/>
    <property type="match status" value="1"/>
</dbReference>
<dbReference type="InterPro" id="IPR011545">
    <property type="entry name" value="DEAD/DEAH_box_helicase_dom"/>
</dbReference>
<dbReference type="InterPro" id="IPR007502">
    <property type="entry name" value="Helicase-assoc_dom"/>
</dbReference>
<dbReference type="OMA" id="KYAYHCA"/>
<dbReference type="GO" id="GO:0004386">
    <property type="term" value="F:helicase activity"/>
    <property type="evidence" value="ECO:0000318"/>
    <property type="project" value="GO_Central"/>
</dbReference>
<evidence type="ECO:0000256" key="3">
    <source>
        <dbReference type="ARBA" id="ARBA00022741"/>
    </source>
</evidence>
<keyword evidence="4" id="KW-0378">Hydrolase</keyword>
<dbReference type="InterPro" id="IPR014001">
    <property type="entry name" value="Helicase_ATP-bd"/>
</dbReference>
<evidence type="ECO:0000256" key="8">
    <source>
        <dbReference type="SAM" id="MobiDB-lite"/>
    </source>
</evidence>
<dbReference type="OrthoDB" id="10253254at2759"/>
<dbReference type="InterPro" id="IPR002464">
    <property type="entry name" value="DNA/RNA_helicase_DEAH_CS"/>
</dbReference>
<dbReference type="Pfam" id="PF00271">
    <property type="entry name" value="Helicase_C"/>
    <property type="match status" value="1"/>
</dbReference>
<accession>A0A1Y1IHF4</accession>
<feature type="region of interest" description="Disordered" evidence="8">
    <location>
        <begin position="1226"/>
        <end position="1249"/>
    </location>
</feature>
<keyword evidence="3" id="KW-0547">Nucleotide-binding</keyword>